<dbReference type="EMBL" id="NBNE01003918">
    <property type="protein sequence ID" value="OWZ06547.1"/>
    <property type="molecule type" value="Genomic_DNA"/>
</dbReference>
<accession>A0A225VP68</accession>
<dbReference type="Proteomes" id="UP000198211">
    <property type="component" value="Unassembled WGS sequence"/>
</dbReference>
<feature type="non-terminal residue" evidence="1">
    <location>
        <position position="1"/>
    </location>
</feature>
<organism evidence="1 2">
    <name type="scientific">Phytophthora megakarya</name>
    <dbReference type="NCBI Taxonomy" id="4795"/>
    <lineage>
        <taxon>Eukaryota</taxon>
        <taxon>Sar</taxon>
        <taxon>Stramenopiles</taxon>
        <taxon>Oomycota</taxon>
        <taxon>Peronosporomycetes</taxon>
        <taxon>Peronosporales</taxon>
        <taxon>Peronosporaceae</taxon>
        <taxon>Phytophthora</taxon>
    </lineage>
</organism>
<protein>
    <submittedName>
        <fullName evidence="1">Uncharacterized protein</fullName>
    </submittedName>
</protein>
<comment type="caution">
    <text evidence="1">The sequence shown here is derived from an EMBL/GenBank/DDBJ whole genome shotgun (WGS) entry which is preliminary data.</text>
</comment>
<name>A0A225VP68_9STRA</name>
<reference evidence="2" key="1">
    <citation type="submission" date="2017-03" db="EMBL/GenBank/DDBJ databases">
        <title>Phytopthora megakarya and P. palmivora, two closely related causual agents of cacao black pod achieved similar genome size and gene model numbers by different mechanisms.</title>
        <authorList>
            <person name="Ali S."/>
            <person name="Shao J."/>
            <person name="Larry D.J."/>
            <person name="Kronmiller B."/>
            <person name="Shen D."/>
            <person name="Strem M.D."/>
            <person name="Melnick R.L."/>
            <person name="Guiltinan M.J."/>
            <person name="Tyler B.M."/>
            <person name="Meinhardt L.W."/>
            <person name="Bailey B.A."/>
        </authorList>
    </citation>
    <scope>NUCLEOTIDE SEQUENCE [LARGE SCALE GENOMIC DNA]</scope>
    <source>
        <strain evidence="2">zdho120</strain>
    </source>
</reference>
<sequence length="213" mass="24476">ALTLAQEVGVKAASEQLKIAKGTIYDWRKQADAIWTFEGHSTSKTLKGQGHKEIFPGVSDLLTYMKDVRRDEADLSTSRMIQYMWKIHLQWMTSYMNEKKEGAVSIERMVQHIDNRYGFTSQNPKHLKSYKDLEETKALFAIEFWKKYSSYWGGSVLNGDETAIMFDMPLIKAWAGRGRKDSARILGANKHAGRMTAARDNANIVFFYVLFIF</sequence>
<proteinExistence type="predicted"/>
<evidence type="ECO:0000313" key="2">
    <source>
        <dbReference type="Proteomes" id="UP000198211"/>
    </source>
</evidence>
<dbReference type="OrthoDB" id="93641at2759"/>
<dbReference type="AlphaFoldDB" id="A0A225VP68"/>
<evidence type="ECO:0000313" key="1">
    <source>
        <dbReference type="EMBL" id="OWZ06547.1"/>
    </source>
</evidence>
<keyword evidence="2" id="KW-1185">Reference proteome</keyword>
<gene>
    <name evidence="1" type="ORF">PHMEG_00021180</name>
</gene>